<feature type="repeat" description="CHCR" evidence="7">
    <location>
        <begin position="692"/>
        <end position="834"/>
    </location>
</feature>
<comment type="similarity">
    <text evidence="1 6">Belongs to the clathrin heavy chain family.</text>
</comment>
<protein>
    <recommendedName>
        <fullName evidence="6">Clathrin heavy chain</fullName>
    </recommendedName>
</protein>
<dbReference type="GO" id="GO:0006886">
    <property type="term" value="P:intracellular protein transport"/>
    <property type="evidence" value="ECO:0007669"/>
    <property type="project" value="UniProtKB-UniRule"/>
</dbReference>
<dbReference type="Pfam" id="PF00637">
    <property type="entry name" value="Clathrin"/>
    <property type="match status" value="7"/>
</dbReference>
<evidence type="ECO:0000259" key="10">
    <source>
        <dbReference type="Pfam" id="PF09268"/>
    </source>
</evidence>
<dbReference type="GO" id="GO:0006898">
    <property type="term" value="P:receptor-mediated endocytosis"/>
    <property type="evidence" value="ECO:0007669"/>
    <property type="project" value="TreeGrafter"/>
</dbReference>
<dbReference type="Gene3D" id="1.25.40.10">
    <property type="entry name" value="Tetratricopeptide repeat domain"/>
    <property type="match status" value="3"/>
</dbReference>
<dbReference type="GO" id="GO:0071439">
    <property type="term" value="C:clathrin complex"/>
    <property type="evidence" value="ECO:0007669"/>
    <property type="project" value="InterPro"/>
</dbReference>
<dbReference type="OrthoDB" id="2113814at2759"/>
<dbReference type="GO" id="GO:0030132">
    <property type="term" value="C:clathrin coat of coated pit"/>
    <property type="evidence" value="ECO:0007669"/>
    <property type="project" value="InterPro"/>
</dbReference>
<keyword evidence="12" id="KW-1185">Reference proteome</keyword>
<feature type="repeat" description="CHCR" evidence="7">
    <location>
        <begin position="541"/>
        <end position="689"/>
    </location>
</feature>
<dbReference type="Proteomes" id="UP000355283">
    <property type="component" value="Unassembled WGS sequence"/>
</dbReference>
<evidence type="ECO:0000256" key="1">
    <source>
        <dbReference type="ARBA" id="ARBA00009535"/>
    </source>
</evidence>
<gene>
    <name evidence="11" type="ORF">NSK_000508</name>
</gene>
<dbReference type="GO" id="GO:0005198">
    <property type="term" value="F:structural molecule activity"/>
    <property type="evidence" value="ECO:0007669"/>
    <property type="project" value="InterPro"/>
</dbReference>
<dbReference type="SUPFAM" id="SSF48371">
    <property type="entry name" value="ARM repeat"/>
    <property type="match status" value="6"/>
</dbReference>
<organism evidence="11 12">
    <name type="scientific">Nannochloropsis salina CCMP1776</name>
    <dbReference type="NCBI Taxonomy" id="1027361"/>
    <lineage>
        <taxon>Eukaryota</taxon>
        <taxon>Sar</taxon>
        <taxon>Stramenopiles</taxon>
        <taxon>Ochrophyta</taxon>
        <taxon>Eustigmatophyceae</taxon>
        <taxon>Eustigmatales</taxon>
        <taxon>Monodopsidaceae</taxon>
        <taxon>Microchloropsis</taxon>
        <taxon>Microchloropsis salina</taxon>
    </lineage>
</organism>
<evidence type="ECO:0000256" key="6">
    <source>
        <dbReference type="PIRNR" id="PIRNR002290"/>
    </source>
</evidence>
<evidence type="ECO:0000313" key="12">
    <source>
        <dbReference type="Proteomes" id="UP000355283"/>
    </source>
</evidence>
<feature type="region of interest" description="Disordered" evidence="8">
    <location>
        <begin position="1712"/>
        <end position="1747"/>
    </location>
</feature>
<feature type="repeat" description="CHCR" evidence="7">
    <location>
        <begin position="839"/>
        <end position="980"/>
    </location>
</feature>
<dbReference type="GO" id="GO:0032051">
    <property type="term" value="F:clathrin light chain binding"/>
    <property type="evidence" value="ECO:0007669"/>
    <property type="project" value="InterPro"/>
</dbReference>
<keyword evidence="5 6" id="KW-0968">Cytoplasmic vesicle</keyword>
<dbReference type="SMART" id="SM00299">
    <property type="entry name" value="CLH"/>
    <property type="match status" value="7"/>
</dbReference>
<evidence type="ECO:0000256" key="8">
    <source>
        <dbReference type="SAM" id="MobiDB-lite"/>
    </source>
</evidence>
<sequence length="1747" mass="196137">MAQHPIVLLELLDLPALGVNPDAVKFGSTTMESDKFIVTCETVGEQQNVVMVDLEANNAVTRRPISAEAAIMNPVSKVLALRAGTQLQIFNLELRAKMKSYQTPDPIIFWRWVTPNTIALVTQNGVYHWSIEGDAPPVKLEKFDVFPEGTQVISYKLSGDGKWALLVGISAGANGVIDGRIHLYSIEKSRYQQLHGHAGCFATIKVPGRTDPAQVLIFEEKKPEQAAKLFVMEVGRDKDSPGGVFRLQPQQIQFPAEAPNDFPVSMTSAPGQDIIFMITRMGYLFLFDIHTGKTIYRTPNRIAKDTVFATTTQDVSAGVLGITARSGKVLQMNINEQTIVPYIVQVLRDNQLAIDIARRLNVPGARDLYVQEFNKLLAQGDAAGAARLAAESPQGILRTQDTIDRFKQIPAMAGAPQPIFQYFSILLEVGPLNKSESLQLVELAQGRTQLIEKWLTEDKLEASEELGDLLYPVDSNLALSVYIRAAVPEKAINCFLQRGEFDKIVAYAQKVGYRADYTHLLQNLVRAHPQGAVDFAKRLVANEQGPLIDTQAVVDIFMSLNRVQETTAFLLEALKGNKREEGHLQTKLLEIILLSGNPQFAEAILQNEMFSHYDRAVVAKLCEQAGLFQRALEHYTNLVDIKRIMAKGSSALSPDFLLGFFGKLNKDTTLECLNDLLGANLRQNLQLVVQVATKYSEQLGAGALIKLFEKFKSFEGLYYYLSAIVNTSQEPVVHFKYIEAAAKLGQLKEVERVCRDSTVYNPQEVKTFLMDAKLPDPKPLIYVCDRHGFIEEMTGYLYTNNLKKYIEVYVQKVSPTKTPQVVGKLLDLDCNEDFVRMLLQSIGIACPVEELVEQVERRNRLRIAQPWLESLVATGNTETATHNAIGKIYITLNRDPVNFLKNNQFYDPLVIGKYCEKLDPSLAFLAYQRGGGACDDDLIRVTNENGLFKDQARYLIEKRDGDLWAKVLSEENQHRRALIDQVVQTALPETETAEQVSETVKAFMAADLSVELIELLERIVLHGSKFSNTRSLQNLLILTAIKSEKDRVQDYINRLDNFDGPEIAKIAASEQYELYEEAFAIYVKFAKAAKNAEERGSLNRAACEVLVDNIRALDRAKAFAERINEPEVWSKLAKAQLDDDNVHEAVNSYIKANDPAHYSDVIAVAQRYGAFEDLVRYLKMVRKQIKEPHVDTEYIYSLAKTGKLPELEEFIAAPNVANIQSIGERLFDEGNYEAAKLLFNNINNNSRLALCFINLNQYREAVDAAQKANSISTWKEVNIACVKVGEFRLAAICGLHIIVHPDHLEELIQHYERAGHPKELMQLLEQGLGLEGAHSGIFTELGILYSKYLPEKLMEHLKIFHNRMNVPKMLRACEKALLWDETVYLYKEDGQPDNAVKTMIEHPIAFYHELFLDCIQKARNQEVYYRAIAFYLEQQPMLLERLLTLLTPNLDHARVVHQLRRAENLPLVLPYLKSVQKENISVVNEALNELYIDDEDYTALRESIDSYDNFDQIALAVRIENHELLEFRRLAAALYRKNKRWAQSVSLSKADKMYKDAIDTAAQSGDGDLVEELLRFFVSVQDRECFAAVLFTCYELIRPDVALELAWRNKYYDFFMPYIIQYLRHAHERIKALEARTASLDVAHKEAENSAAAAVGDAAVSLGLYGNQLMLTDGGPALLANEAFNPMTGYEHQGMGGVGGGGYAGTGFGMAPPQGYGQQQPQQQVPYPPQSGFQGGFGPQGGYGGSW</sequence>
<dbReference type="Gene3D" id="2.130.10.110">
    <property type="entry name" value="Clathrin heavy-chain terminal domain"/>
    <property type="match status" value="1"/>
</dbReference>
<keyword evidence="3 6" id="KW-0472">Membrane</keyword>
<dbReference type="InterPro" id="IPR015348">
    <property type="entry name" value="Clathrin_H-chain_linker_core"/>
</dbReference>
<feature type="domain" description="Clathrin heavy chain linker core motif" evidence="10">
    <location>
        <begin position="336"/>
        <end position="357"/>
    </location>
</feature>
<dbReference type="FunFam" id="1.25.40.10:FF:000001">
    <property type="entry name" value="Clathrin heavy chain"/>
    <property type="match status" value="1"/>
</dbReference>
<dbReference type="SUPFAM" id="SSF50989">
    <property type="entry name" value="Clathrin heavy-chain terminal domain"/>
    <property type="match status" value="1"/>
</dbReference>
<feature type="repeat" description="CHCR" evidence="7">
    <location>
        <begin position="1149"/>
        <end position="1290"/>
    </location>
</feature>
<dbReference type="PANTHER" id="PTHR10292">
    <property type="entry name" value="CLATHRIN HEAVY CHAIN RELATED"/>
    <property type="match status" value="1"/>
</dbReference>
<evidence type="ECO:0000256" key="5">
    <source>
        <dbReference type="ARBA" id="ARBA00023329"/>
    </source>
</evidence>
<comment type="subcellular location">
    <subcellularLocation>
        <location evidence="6">Cytoplasmic vesicle membrane</location>
        <topology evidence="6">Peripheral membrane protein</topology>
        <orientation evidence="6">Cytoplasmic side</orientation>
    </subcellularLocation>
    <subcellularLocation>
        <location evidence="6">Membrane</location>
        <location evidence="6">Coated pit</location>
        <topology evidence="6">Peripheral membrane protein</topology>
        <orientation evidence="6">Cytoplasmic side</orientation>
    </subcellularLocation>
</comment>
<dbReference type="EMBL" id="SDOX01000002">
    <property type="protein sequence ID" value="TFJ88154.1"/>
    <property type="molecule type" value="Genomic_DNA"/>
</dbReference>
<dbReference type="InterPro" id="IPR000547">
    <property type="entry name" value="Clathrin_H-chain/VPS_repeat"/>
</dbReference>
<feature type="repeat" description="CHCR" evidence="7">
    <location>
        <begin position="1443"/>
        <end position="1586"/>
    </location>
</feature>
<feature type="repeat" description="CHCR" evidence="7">
    <location>
        <begin position="987"/>
        <end position="1145"/>
    </location>
</feature>
<dbReference type="InterPro" id="IPR016024">
    <property type="entry name" value="ARM-type_fold"/>
</dbReference>
<evidence type="ECO:0000313" key="11">
    <source>
        <dbReference type="EMBL" id="TFJ88154.1"/>
    </source>
</evidence>
<dbReference type="GO" id="GO:0030130">
    <property type="term" value="C:clathrin coat of trans-Golgi network vesicle"/>
    <property type="evidence" value="ECO:0007669"/>
    <property type="project" value="InterPro"/>
</dbReference>
<comment type="caution">
    <text evidence="11">The sequence shown here is derived from an EMBL/GenBank/DDBJ whole genome shotgun (WGS) entry which is preliminary data.</text>
</comment>
<dbReference type="InterPro" id="IPR055358">
    <property type="entry name" value="CHCR"/>
</dbReference>
<keyword evidence="9" id="KW-0732">Signal</keyword>
<dbReference type="PANTHER" id="PTHR10292:SF1">
    <property type="entry name" value="CLATHRIN HEAVY CHAIN"/>
    <property type="match status" value="1"/>
</dbReference>
<accession>A0A4D9DAY4</accession>
<evidence type="ECO:0000256" key="7">
    <source>
        <dbReference type="PROSITE-ProRule" id="PRU01006"/>
    </source>
</evidence>
<evidence type="ECO:0000256" key="9">
    <source>
        <dbReference type="SAM" id="SignalP"/>
    </source>
</evidence>
<evidence type="ECO:0000256" key="4">
    <source>
        <dbReference type="ARBA" id="ARBA00023176"/>
    </source>
</evidence>
<dbReference type="InterPro" id="IPR011990">
    <property type="entry name" value="TPR-like_helical_dom_sf"/>
</dbReference>
<dbReference type="Pfam" id="PF09268">
    <property type="entry name" value="Clathrin-link"/>
    <property type="match status" value="1"/>
</dbReference>
<dbReference type="InterPro" id="IPR016341">
    <property type="entry name" value="Clathrin_heavy_chain"/>
</dbReference>
<comment type="function">
    <text evidence="6">Clathrin is the major protein of the polyhedral coat of coated pits and vesicles.</text>
</comment>
<reference evidence="11 12" key="1">
    <citation type="submission" date="2019-01" db="EMBL/GenBank/DDBJ databases">
        <title>Nuclear Genome Assembly of the Microalgal Biofuel strain Nannochloropsis salina CCMP1776.</title>
        <authorList>
            <person name="Hovde B."/>
        </authorList>
    </citation>
    <scope>NUCLEOTIDE SEQUENCE [LARGE SCALE GENOMIC DNA]</scope>
    <source>
        <strain evidence="11 12">CCMP1776</strain>
    </source>
</reference>
<dbReference type="Gene3D" id="1.25.40.730">
    <property type="match status" value="1"/>
</dbReference>
<proteinExistence type="inferred from homology"/>
<feature type="chain" id="PRO_5020029125" description="Clathrin heavy chain" evidence="9">
    <location>
        <begin position="19"/>
        <end position="1747"/>
    </location>
</feature>
<feature type="repeat" description="CHCR" evidence="7">
    <location>
        <begin position="1295"/>
        <end position="1440"/>
    </location>
</feature>
<dbReference type="InterPro" id="IPR016025">
    <property type="entry name" value="Clathrin_H-chain_N"/>
</dbReference>
<keyword evidence="2" id="KW-0677">Repeat</keyword>
<evidence type="ECO:0000256" key="3">
    <source>
        <dbReference type="ARBA" id="ARBA00023136"/>
    </source>
</evidence>
<feature type="compositionally biased region" description="Gly residues" evidence="8">
    <location>
        <begin position="1733"/>
        <end position="1747"/>
    </location>
</feature>
<dbReference type="FunFam" id="1.25.40.10:FF:000002">
    <property type="entry name" value="Clathrin heavy chain"/>
    <property type="match status" value="1"/>
</dbReference>
<dbReference type="PIRSF" id="PIRSF002290">
    <property type="entry name" value="Clathrin_H_chain"/>
    <property type="match status" value="1"/>
</dbReference>
<keyword evidence="4 6" id="KW-0168">Coated pit</keyword>
<feature type="signal peptide" evidence="9">
    <location>
        <begin position="1"/>
        <end position="18"/>
    </location>
</feature>
<dbReference type="PROSITE" id="PS50236">
    <property type="entry name" value="CHCR"/>
    <property type="match status" value="7"/>
</dbReference>
<dbReference type="FunFam" id="1.25.40.10:FF:000082">
    <property type="entry name" value="Clathrin heavy chain"/>
    <property type="match status" value="1"/>
</dbReference>
<evidence type="ECO:0000256" key="2">
    <source>
        <dbReference type="ARBA" id="ARBA00022737"/>
    </source>
</evidence>
<dbReference type="Pfam" id="PF13838">
    <property type="entry name" value="Clathrin_H_link"/>
    <property type="match status" value="1"/>
</dbReference>
<name>A0A4D9DAY4_9STRA</name>
<feature type="compositionally biased region" description="Low complexity" evidence="8">
    <location>
        <begin position="1712"/>
        <end position="1725"/>
    </location>
</feature>